<accession>M2U8Y4</accession>
<evidence type="ECO:0000256" key="1">
    <source>
        <dbReference type="SAM" id="Phobius"/>
    </source>
</evidence>
<evidence type="ECO:0000313" key="3">
    <source>
        <dbReference type="Proteomes" id="UP000011717"/>
    </source>
</evidence>
<name>M2U8Y4_9SPHN</name>
<feature type="transmembrane region" description="Helical" evidence="1">
    <location>
        <begin position="65"/>
        <end position="86"/>
    </location>
</feature>
<feature type="transmembrane region" description="Helical" evidence="1">
    <location>
        <begin position="199"/>
        <end position="221"/>
    </location>
</feature>
<keyword evidence="1" id="KW-1133">Transmembrane helix</keyword>
<dbReference type="Proteomes" id="UP000011717">
    <property type="component" value="Unassembled WGS sequence"/>
</dbReference>
<evidence type="ECO:0000313" key="2">
    <source>
        <dbReference type="EMBL" id="EMD84448.1"/>
    </source>
</evidence>
<keyword evidence="1" id="KW-0472">Membrane</keyword>
<organism evidence="2 3">
    <name type="scientific">Pacificimonas flava</name>
    <dbReference type="NCBI Taxonomy" id="1234595"/>
    <lineage>
        <taxon>Bacteria</taxon>
        <taxon>Pseudomonadati</taxon>
        <taxon>Pseudomonadota</taxon>
        <taxon>Alphaproteobacteria</taxon>
        <taxon>Sphingomonadales</taxon>
        <taxon>Sphingosinicellaceae</taxon>
        <taxon>Pacificimonas</taxon>
    </lineage>
</organism>
<feature type="transmembrane region" description="Helical" evidence="1">
    <location>
        <begin position="134"/>
        <end position="154"/>
    </location>
</feature>
<feature type="transmembrane region" description="Helical" evidence="1">
    <location>
        <begin position="268"/>
        <end position="290"/>
    </location>
</feature>
<evidence type="ECO:0008006" key="4">
    <source>
        <dbReference type="Google" id="ProtNLM"/>
    </source>
</evidence>
<keyword evidence="1" id="KW-0812">Transmembrane</keyword>
<dbReference type="AlphaFoldDB" id="M2U8Y4"/>
<sequence>MAGAALCVGVLVASFWIGRSALLAWQTAFLLAASIPIGGLCLRMVMQLVPGFWHDELTVQTEAAIMLLPLAAVLFLPILIGMPLLYDWIANPPEKSFPAIFLSWPVFLLISVAWFGCLLLLGTLLLRRRHCTRVSVIGIIGFVLVDTFVAALWVMSLDPGFESSGFGLYFISVQICIAFMAAGIAALRGGAGLRRPGVIGSLMLTIILFWAYLAFMQYFIIWSGNLPAGVSWYEARAGGGWNLVLWAIAALHAIPAVLLLLKPVRDCIAALLAFAVLVLIGKTIEMLWLILPAGTDVMSSSILTLCAAAGMGLLFTGAYEWTFAWRVFVRAPKRAGRRYHG</sequence>
<protein>
    <recommendedName>
        <fullName evidence="4">Quinol:cytochrome c oxidoreductase quinone-binding subunit 2</fullName>
    </recommendedName>
</protein>
<dbReference type="PANTHER" id="PTHR43044">
    <property type="match status" value="1"/>
</dbReference>
<feature type="transmembrane region" description="Helical" evidence="1">
    <location>
        <begin position="166"/>
        <end position="187"/>
    </location>
</feature>
<gene>
    <name evidence="2" type="ORF">C725_0378</name>
</gene>
<keyword evidence="3" id="KW-1185">Reference proteome</keyword>
<dbReference type="PANTHER" id="PTHR43044:SF1">
    <property type="entry name" value="QUINOL:CYTOCHROME C OXIDOREDUCTASE QUINONE-BINDING SUBUNIT 2"/>
    <property type="match status" value="1"/>
</dbReference>
<feature type="transmembrane region" description="Helical" evidence="1">
    <location>
        <begin position="106"/>
        <end position="127"/>
    </location>
</feature>
<reference evidence="2 3" key="1">
    <citation type="journal article" date="2013" name="Genome Announc.">
        <title>Draft Genome Sequence of Strain JLT2015T, Belonging to the Family Sphingomonadaceae of the Alphaproteobacteria.</title>
        <authorList>
            <person name="Tang K."/>
            <person name="Liu K."/>
            <person name="Li S."/>
            <person name="Jiao N."/>
        </authorList>
    </citation>
    <scope>NUCLEOTIDE SEQUENCE [LARGE SCALE GENOMIC DNA]</scope>
    <source>
        <strain evidence="2 3">JLT2015</strain>
    </source>
</reference>
<dbReference type="EMBL" id="AMRV01000001">
    <property type="protein sequence ID" value="EMD84448.1"/>
    <property type="molecule type" value="Genomic_DNA"/>
</dbReference>
<comment type="caution">
    <text evidence="2">The sequence shown here is derived from an EMBL/GenBank/DDBJ whole genome shotgun (WGS) entry which is preliminary data.</text>
</comment>
<feature type="transmembrane region" description="Helical" evidence="1">
    <location>
        <begin position="30"/>
        <end position="53"/>
    </location>
</feature>
<feature type="transmembrane region" description="Helical" evidence="1">
    <location>
        <begin position="241"/>
        <end position="261"/>
    </location>
</feature>
<feature type="transmembrane region" description="Helical" evidence="1">
    <location>
        <begin position="302"/>
        <end position="328"/>
    </location>
</feature>
<proteinExistence type="predicted"/>